<accession>A0A7J6GPR2</accession>
<sequence length="131" mass="14454">MIPKESSCFRMATPSFEPPPSLSVPTDNVIIVDGSFGCALVVQTRGSSDWFWCSSFGTCLNALAVELEVIWSALNWASDHHLNEVSIVSDSKILVQALNLKKCPDWHLFATFSSVLCLLSSFAVCNFFFVK</sequence>
<proteinExistence type="predicted"/>
<reference evidence="3 4" key="1">
    <citation type="journal article" date="2020" name="bioRxiv">
        <title>Sequence and annotation of 42 cannabis genomes reveals extensive copy number variation in cannabinoid synthesis and pathogen resistance genes.</title>
        <authorList>
            <person name="Mckernan K.J."/>
            <person name="Helbert Y."/>
            <person name="Kane L.T."/>
            <person name="Ebling H."/>
            <person name="Zhang L."/>
            <person name="Liu B."/>
            <person name="Eaton Z."/>
            <person name="Mclaughlin S."/>
            <person name="Kingan S."/>
            <person name="Baybayan P."/>
            <person name="Concepcion G."/>
            <person name="Jordan M."/>
            <person name="Riva A."/>
            <person name="Barbazuk W."/>
            <person name="Harkins T."/>
        </authorList>
    </citation>
    <scope>NUCLEOTIDE SEQUENCE [LARGE SCALE GENOMIC DNA]</scope>
    <source>
        <strain evidence="4">cv. Jamaican Lion 4</strain>
        <tissue evidence="3">Leaf</tissue>
    </source>
</reference>
<evidence type="ECO:0000313" key="4">
    <source>
        <dbReference type="Proteomes" id="UP000583929"/>
    </source>
</evidence>
<organism evidence="3 4">
    <name type="scientific">Cannabis sativa</name>
    <name type="common">Hemp</name>
    <name type="synonym">Marijuana</name>
    <dbReference type="NCBI Taxonomy" id="3483"/>
    <lineage>
        <taxon>Eukaryota</taxon>
        <taxon>Viridiplantae</taxon>
        <taxon>Streptophyta</taxon>
        <taxon>Embryophyta</taxon>
        <taxon>Tracheophyta</taxon>
        <taxon>Spermatophyta</taxon>
        <taxon>Magnoliopsida</taxon>
        <taxon>eudicotyledons</taxon>
        <taxon>Gunneridae</taxon>
        <taxon>Pentapetalae</taxon>
        <taxon>rosids</taxon>
        <taxon>fabids</taxon>
        <taxon>Rosales</taxon>
        <taxon>Cannabaceae</taxon>
        <taxon>Cannabis</taxon>
    </lineage>
</organism>
<dbReference type="GO" id="GO:0004523">
    <property type="term" value="F:RNA-DNA hybrid ribonuclease activity"/>
    <property type="evidence" value="ECO:0007669"/>
    <property type="project" value="InterPro"/>
</dbReference>
<dbReference type="InterPro" id="IPR036397">
    <property type="entry name" value="RNaseH_sf"/>
</dbReference>
<keyword evidence="1" id="KW-0472">Membrane</keyword>
<name>A0A7J6GPR2_CANSA</name>
<feature type="domain" description="RNase H type-1" evidence="2">
    <location>
        <begin position="39"/>
        <end position="130"/>
    </location>
</feature>
<dbReference type="Pfam" id="PF13456">
    <property type="entry name" value="RVT_3"/>
    <property type="match status" value="1"/>
</dbReference>
<dbReference type="Proteomes" id="UP000583929">
    <property type="component" value="Unassembled WGS sequence"/>
</dbReference>
<dbReference type="GO" id="GO:0003676">
    <property type="term" value="F:nucleic acid binding"/>
    <property type="evidence" value="ECO:0007669"/>
    <property type="project" value="InterPro"/>
</dbReference>
<keyword evidence="1" id="KW-0812">Transmembrane</keyword>
<dbReference type="SUPFAM" id="SSF53098">
    <property type="entry name" value="Ribonuclease H-like"/>
    <property type="match status" value="1"/>
</dbReference>
<protein>
    <recommendedName>
        <fullName evidence="2">RNase H type-1 domain-containing protein</fullName>
    </recommendedName>
</protein>
<keyword evidence="4" id="KW-1185">Reference proteome</keyword>
<keyword evidence="1" id="KW-1133">Transmembrane helix</keyword>
<dbReference type="InterPro" id="IPR002156">
    <property type="entry name" value="RNaseH_domain"/>
</dbReference>
<evidence type="ECO:0000313" key="3">
    <source>
        <dbReference type="EMBL" id="KAF4384758.1"/>
    </source>
</evidence>
<comment type="caution">
    <text evidence="3">The sequence shown here is derived from an EMBL/GenBank/DDBJ whole genome shotgun (WGS) entry which is preliminary data.</text>
</comment>
<dbReference type="InterPro" id="IPR012337">
    <property type="entry name" value="RNaseH-like_sf"/>
</dbReference>
<gene>
    <name evidence="3" type="ORF">G4B88_007066</name>
</gene>
<feature type="transmembrane region" description="Helical" evidence="1">
    <location>
        <begin position="106"/>
        <end position="130"/>
    </location>
</feature>
<dbReference type="Gene3D" id="3.30.420.10">
    <property type="entry name" value="Ribonuclease H-like superfamily/Ribonuclease H"/>
    <property type="match status" value="1"/>
</dbReference>
<evidence type="ECO:0000256" key="1">
    <source>
        <dbReference type="SAM" id="Phobius"/>
    </source>
</evidence>
<dbReference type="EMBL" id="JAATIQ010000090">
    <property type="protein sequence ID" value="KAF4384758.1"/>
    <property type="molecule type" value="Genomic_DNA"/>
</dbReference>
<evidence type="ECO:0000259" key="2">
    <source>
        <dbReference type="Pfam" id="PF13456"/>
    </source>
</evidence>
<dbReference type="AlphaFoldDB" id="A0A7J6GPR2"/>